<name>A0ABS0I7J0_9BACT</name>
<gene>
    <name evidence="1" type="ORF">I2H31_16255</name>
</gene>
<dbReference type="RefSeq" id="WP_196294102.1">
    <property type="nucleotide sequence ID" value="NZ_JADQDM010000008.1"/>
</dbReference>
<dbReference type="EMBL" id="JADQDM010000008">
    <property type="protein sequence ID" value="MBF9222658.1"/>
    <property type="molecule type" value="Genomic_DNA"/>
</dbReference>
<evidence type="ECO:0000313" key="1">
    <source>
        <dbReference type="EMBL" id="MBF9222658.1"/>
    </source>
</evidence>
<keyword evidence="2" id="KW-1185">Reference proteome</keyword>
<sequence length="51" mass="5355">MDVAQLPVNLPTGGWTALANAEGKTVHLPATVEQYYRGQNGNSFGLSSSCC</sequence>
<reference evidence="1 2" key="1">
    <citation type="submission" date="2020-11" db="EMBL/GenBank/DDBJ databases">
        <authorList>
            <person name="Kim M.K."/>
        </authorList>
    </citation>
    <scope>NUCLEOTIDE SEQUENCE [LARGE SCALE GENOMIC DNA]</scope>
    <source>
        <strain evidence="1 2">BT662</strain>
    </source>
</reference>
<proteinExistence type="predicted"/>
<protein>
    <submittedName>
        <fullName evidence="1">Uncharacterized protein</fullName>
    </submittedName>
</protein>
<accession>A0ABS0I7J0</accession>
<evidence type="ECO:0000313" key="2">
    <source>
        <dbReference type="Proteomes" id="UP000618931"/>
    </source>
</evidence>
<organism evidence="1 2">
    <name type="scientific">Hymenobacter ruricola</name>
    <dbReference type="NCBI Taxonomy" id="2791023"/>
    <lineage>
        <taxon>Bacteria</taxon>
        <taxon>Pseudomonadati</taxon>
        <taxon>Bacteroidota</taxon>
        <taxon>Cytophagia</taxon>
        <taxon>Cytophagales</taxon>
        <taxon>Hymenobacteraceae</taxon>
        <taxon>Hymenobacter</taxon>
    </lineage>
</organism>
<comment type="caution">
    <text evidence="1">The sequence shown here is derived from an EMBL/GenBank/DDBJ whole genome shotgun (WGS) entry which is preliminary data.</text>
</comment>
<dbReference type="Proteomes" id="UP000618931">
    <property type="component" value="Unassembled WGS sequence"/>
</dbReference>